<name>A0A0X8HWD7_9SACH</name>
<gene>
    <name evidence="7" type="primary">SPC29</name>
    <name evidence="9" type="ORF">AW171_hschr84783</name>
</gene>
<dbReference type="RefSeq" id="XP_017989727.1">
    <property type="nucleotide sequence ID" value="XM_018134001.1"/>
</dbReference>
<comment type="similarity">
    <text evidence="1 7">Belongs to the SPC29 family.</text>
</comment>
<dbReference type="Pfam" id="PF17082">
    <property type="entry name" value="Spc29"/>
    <property type="match status" value="1"/>
</dbReference>
<dbReference type="GO" id="GO:0005634">
    <property type="term" value="C:nucleus"/>
    <property type="evidence" value="ECO:0007669"/>
    <property type="project" value="UniProtKB-SubCell"/>
</dbReference>
<feature type="compositionally biased region" description="Polar residues" evidence="8">
    <location>
        <begin position="115"/>
        <end position="124"/>
    </location>
</feature>
<comment type="function">
    <text evidence="6">Component of the spindle pole body (SPB) required for the proper execution of spindle pole body (SPB) duplication. Links the central plaque component SPC42 to the inner plaque component SPC110.</text>
</comment>
<evidence type="ECO:0000256" key="7">
    <source>
        <dbReference type="RuleBase" id="RU362139"/>
    </source>
</evidence>
<feature type="compositionally biased region" description="Low complexity" evidence="8">
    <location>
        <begin position="178"/>
        <end position="192"/>
    </location>
</feature>
<dbReference type="InterPro" id="IPR031392">
    <property type="entry name" value="Spc29"/>
</dbReference>
<protein>
    <recommendedName>
        <fullName evidence="2 7">Spindle pole component 29</fullName>
    </recommendedName>
</protein>
<feature type="region of interest" description="Disordered" evidence="8">
    <location>
        <begin position="173"/>
        <end position="201"/>
    </location>
</feature>
<comment type="subcellular location">
    <subcellularLocation>
        <location evidence="7">Cytoplasm</location>
        <location evidence="7">Cytoskeleton</location>
        <location evidence="7">Microtubule organizing center</location>
        <location evidence="7">Spindle pole body</location>
    </subcellularLocation>
    <subcellularLocation>
        <location evidence="7">Nucleus</location>
    </subcellularLocation>
</comment>
<keyword evidence="5 7" id="KW-0539">Nucleus</keyword>
<evidence type="ECO:0000256" key="8">
    <source>
        <dbReference type="SAM" id="MobiDB-lite"/>
    </source>
</evidence>
<organism evidence="9 10">
    <name type="scientific">Eremothecium sinecaudum</name>
    <dbReference type="NCBI Taxonomy" id="45286"/>
    <lineage>
        <taxon>Eukaryota</taxon>
        <taxon>Fungi</taxon>
        <taxon>Dikarya</taxon>
        <taxon>Ascomycota</taxon>
        <taxon>Saccharomycotina</taxon>
        <taxon>Saccharomycetes</taxon>
        <taxon>Saccharomycetales</taxon>
        <taxon>Saccharomycetaceae</taxon>
        <taxon>Eremothecium</taxon>
    </lineage>
</organism>
<proteinExistence type="inferred from homology"/>
<feature type="region of interest" description="Disordered" evidence="8">
    <location>
        <begin position="100"/>
        <end position="124"/>
    </location>
</feature>
<evidence type="ECO:0000256" key="6">
    <source>
        <dbReference type="ARBA" id="ARBA00025108"/>
    </source>
</evidence>
<dbReference type="AlphaFoldDB" id="A0A0X8HWD7"/>
<evidence type="ECO:0000313" key="10">
    <source>
        <dbReference type="Proteomes" id="UP000243052"/>
    </source>
</evidence>
<dbReference type="GO" id="GO:0005823">
    <property type="term" value="C:central plaque of spindle pole body"/>
    <property type="evidence" value="ECO:0007669"/>
    <property type="project" value="InterPro"/>
</dbReference>
<dbReference type="OrthoDB" id="4036034at2759"/>
<dbReference type="Proteomes" id="UP000243052">
    <property type="component" value="Chromosome viii"/>
</dbReference>
<evidence type="ECO:0000313" key="9">
    <source>
        <dbReference type="EMBL" id="AMD22731.1"/>
    </source>
</evidence>
<dbReference type="GeneID" id="28726093"/>
<evidence type="ECO:0000256" key="4">
    <source>
        <dbReference type="ARBA" id="ARBA00023212"/>
    </source>
</evidence>
<evidence type="ECO:0000256" key="2">
    <source>
        <dbReference type="ARBA" id="ARBA00016328"/>
    </source>
</evidence>
<keyword evidence="10" id="KW-1185">Reference proteome</keyword>
<sequence length="250" mass="28219">MNMSTFLNRPDTDDTLQNIRKEYLNTKRNLHELLTNSPTRISQGTRMSAEAIGKGPTTQFGLQQQQPMPMPKPSPHHAISDQDEKLRHQLRDYISNKDRHMAPVAGSGNKPIRGSASNNDGGLQRQLDSQNFILNSLKRELDMQRTINSMLFERLERLEEEVRYIRHTGIRQQTNVASGRSVSSAPSSSHTNGNGGTSYASGDDTKMLLHWDQMPQAGANKTIKHRRSLSNLDDSTARLIQMSGQFRPRQ</sequence>
<dbReference type="EMBL" id="CP014248">
    <property type="protein sequence ID" value="AMD22731.1"/>
    <property type="molecule type" value="Genomic_DNA"/>
</dbReference>
<keyword evidence="4 7" id="KW-0206">Cytoskeleton</keyword>
<accession>A0A0X8HWD7</accession>
<feature type="region of interest" description="Disordered" evidence="8">
    <location>
        <begin position="57"/>
        <end position="83"/>
    </location>
</feature>
<keyword evidence="3 7" id="KW-0963">Cytoplasm</keyword>
<reference evidence="9 10" key="1">
    <citation type="submission" date="2016-01" db="EMBL/GenBank/DDBJ databases">
        <title>Genome sequence of the yeast Holleya sinecauda.</title>
        <authorList>
            <person name="Dietrich F.S."/>
        </authorList>
    </citation>
    <scope>NUCLEOTIDE SEQUENCE [LARGE SCALE GENOMIC DNA]</scope>
    <source>
        <strain evidence="9 10">ATCC 58844</strain>
    </source>
</reference>
<evidence type="ECO:0000256" key="3">
    <source>
        <dbReference type="ARBA" id="ARBA00022490"/>
    </source>
</evidence>
<dbReference type="GO" id="GO:0030474">
    <property type="term" value="P:spindle pole body duplication"/>
    <property type="evidence" value="ECO:0007669"/>
    <property type="project" value="InterPro"/>
</dbReference>
<dbReference type="GO" id="GO:0005200">
    <property type="term" value="F:structural constituent of cytoskeleton"/>
    <property type="evidence" value="ECO:0007669"/>
    <property type="project" value="InterPro"/>
</dbReference>
<evidence type="ECO:0000256" key="1">
    <source>
        <dbReference type="ARBA" id="ARBA00009217"/>
    </source>
</evidence>
<evidence type="ECO:0000256" key="5">
    <source>
        <dbReference type="ARBA" id="ARBA00023242"/>
    </source>
</evidence>